<dbReference type="NCBIfam" id="TIGR01932">
    <property type="entry name" value="hflC"/>
    <property type="match status" value="1"/>
</dbReference>
<evidence type="ECO:0000313" key="9">
    <source>
        <dbReference type="Proteomes" id="UP001174909"/>
    </source>
</evidence>
<dbReference type="CDD" id="cd03405">
    <property type="entry name" value="SPFH_HflC"/>
    <property type="match status" value="1"/>
</dbReference>
<dbReference type="GO" id="GO:0016020">
    <property type="term" value="C:membrane"/>
    <property type="evidence" value="ECO:0007669"/>
    <property type="project" value="UniProtKB-SubCell"/>
</dbReference>
<keyword evidence="4 6" id="KW-1133">Transmembrane helix</keyword>
<dbReference type="InterPro" id="IPR001107">
    <property type="entry name" value="Band_7"/>
</dbReference>
<evidence type="ECO:0000256" key="4">
    <source>
        <dbReference type="ARBA" id="ARBA00022989"/>
    </source>
</evidence>
<evidence type="ECO:0000256" key="6">
    <source>
        <dbReference type="SAM" id="Phobius"/>
    </source>
</evidence>
<dbReference type="AlphaFoldDB" id="A0AA35T9K5"/>
<keyword evidence="5 6" id="KW-0472">Membrane</keyword>
<comment type="similarity">
    <text evidence="2">Belongs to the band 7/mec-2 family. HflC subfamily.</text>
</comment>
<dbReference type="Proteomes" id="UP001174909">
    <property type="component" value="Unassembled WGS sequence"/>
</dbReference>
<comment type="subcellular location">
    <subcellularLocation>
        <location evidence="1">Membrane</location>
    </subcellularLocation>
</comment>
<accession>A0AA35T9K5</accession>
<dbReference type="SUPFAM" id="SSF117892">
    <property type="entry name" value="Band 7/SPFH domain"/>
    <property type="match status" value="1"/>
</dbReference>
<sequence length="320" mass="36788">MKSKKILIPVIIVVILALPVAAGMFYVVYEGEQVVITEFGRPIGQPVITAGLKMKTPFIQQVHRFEKRILEWDGSPNQIPTKDKKFIWLDTTARWRIKDALKFYQALGTEEFAQSRLDDIIDSAARDLVTAQLLIEVVRDSNRILTLNLEVLEEEEGQAGEPLEEIQIGRERITRMMLEKVQATVPQFGIELVDIQIKRINYVDEVRKKVFDRMVSERQRISEKYKSEGEGEAADIMGQKQKELERIQSEAYKEAEQLKGDADAEAIQIYAEAHGQDPEFFAFTQTLETYRKTANASTKLILTTDSDLYRYLKNSDVIRR</sequence>
<evidence type="ECO:0000313" key="8">
    <source>
        <dbReference type="EMBL" id="CAI8043774.1"/>
    </source>
</evidence>
<dbReference type="Gene3D" id="3.30.479.30">
    <property type="entry name" value="Band 7 domain"/>
    <property type="match status" value="1"/>
</dbReference>
<dbReference type="PANTHER" id="PTHR42911:SF1">
    <property type="entry name" value="MODULATOR OF FTSH PROTEASE HFLC"/>
    <property type="match status" value="1"/>
</dbReference>
<evidence type="ECO:0000259" key="7">
    <source>
        <dbReference type="SMART" id="SM00244"/>
    </source>
</evidence>
<organism evidence="8 9">
    <name type="scientific">Geodia barretti</name>
    <name type="common">Barrett's horny sponge</name>
    <dbReference type="NCBI Taxonomy" id="519541"/>
    <lineage>
        <taxon>Eukaryota</taxon>
        <taxon>Metazoa</taxon>
        <taxon>Porifera</taxon>
        <taxon>Demospongiae</taxon>
        <taxon>Heteroscleromorpha</taxon>
        <taxon>Tetractinellida</taxon>
        <taxon>Astrophorina</taxon>
        <taxon>Geodiidae</taxon>
        <taxon>Geodia</taxon>
    </lineage>
</organism>
<name>A0AA35T9K5_GEOBA</name>
<dbReference type="PANTHER" id="PTHR42911">
    <property type="entry name" value="MODULATOR OF FTSH PROTEASE HFLC"/>
    <property type="match status" value="1"/>
</dbReference>
<gene>
    <name evidence="8" type="ORF">GBAR_LOCUS24285</name>
</gene>
<dbReference type="Pfam" id="PF01145">
    <property type="entry name" value="Band_7"/>
    <property type="match status" value="1"/>
</dbReference>
<dbReference type="InterPro" id="IPR010200">
    <property type="entry name" value="HflC"/>
</dbReference>
<dbReference type="SMART" id="SM00244">
    <property type="entry name" value="PHB"/>
    <property type="match status" value="1"/>
</dbReference>
<evidence type="ECO:0000256" key="1">
    <source>
        <dbReference type="ARBA" id="ARBA00004370"/>
    </source>
</evidence>
<evidence type="ECO:0000256" key="2">
    <source>
        <dbReference type="ARBA" id="ARBA00007862"/>
    </source>
</evidence>
<evidence type="ECO:0000256" key="5">
    <source>
        <dbReference type="ARBA" id="ARBA00023136"/>
    </source>
</evidence>
<evidence type="ECO:0000256" key="3">
    <source>
        <dbReference type="ARBA" id="ARBA00022692"/>
    </source>
</evidence>
<protein>
    <submittedName>
        <fullName evidence="8">Protein HflC</fullName>
    </submittedName>
</protein>
<keyword evidence="9" id="KW-1185">Reference proteome</keyword>
<dbReference type="EMBL" id="CASHTH010003355">
    <property type="protein sequence ID" value="CAI8043774.1"/>
    <property type="molecule type" value="Genomic_DNA"/>
</dbReference>
<dbReference type="InterPro" id="IPR036013">
    <property type="entry name" value="Band_7/SPFH_dom_sf"/>
</dbReference>
<reference evidence="8" key="1">
    <citation type="submission" date="2023-03" db="EMBL/GenBank/DDBJ databases">
        <authorList>
            <person name="Steffen K."/>
            <person name="Cardenas P."/>
        </authorList>
    </citation>
    <scope>NUCLEOTIDE SEQUENCE</scope>
</reference>
<feature type="domain" description="Band 7" evidence="7">
    <location>
        <begin position="23"/>
        <end position="214"/>
    </location>
</feature>
<keyword evidence="3 6" id="KW-0812">Transmembrane</keyword>
<dbReference type="PIRSF" id="PIRSF005651">
    <property type="entry name" value="HflC"/>
    <property type="match status" value="1"/>
</dbReference>
<proteinExistence type="inferred from homology"/>
<feature type="transmembrane region" description="Helical" evidence="6">
    <location>
        <begin position="7"/>
        <end position="29"/>
    </location>
</feature>
<comment type="caution">
    <text evidence="8">The sequence shown here is derived from an EMBL/GenBank/DDBJ whole genome shotgun (WGS) entry which is preliminary data.</text>
</comment>